<dbReference type="Pfam" id="PF06152">
    <property type="entry name" value="Phage_min_cap2"/>
    <property type="match status" value="1"/>
</dbReference>
<sequence>MLTENQLEMLGDKGAALIQASEQDIIADIARRIKKTGRFTETAELQVMALRRAGYDTQKIRVEVMRILNADPEYKKMVANETKQYKRNVMIAIRQMEREAEEAGDRIIAEAGDMSFNRDLYAWHQAGQTLTKDSSIVKLIEEMSIATQGTLKNLTRTMGFKGPHDFTSLENAYIRTLDKALMNMVSGGMSYDAAVEQAVREMAKSGLRSVDYASGRTYQLDTAVRMCVRTSAHQLSARISNRNCDIMNTDLVEVSKHWGARPSHAVWQGKIYSRSGKNKKYPPFSECHYGEADGLCGVNCRHIFYPFFEGINEPNTWPDEPEPKEYNGKMYDYYSATQKQRAMERGIRATKREVEAMRSIGGETGDLQSQIKKQVKEYHKFSHKMGISPKDNRLRVVKGSSDLNRTETIKAHNATKTETTAIKNKLENTANDGTMKLNLQYFAEKDIVNQSSNSLKRVIRKYQTGIAEHEDKISNPQAYVSDWDNKDEREQKGLIKHWNKEIRNFNQSINDRIKELKDRGDYDE</sequence>
<dbReference type="KEGG" id="ere:EUBREC_1286"/>
<dbReference type="GO" id="GO:0005198">
    <property type="term" value="F:structural molecule activity"/>
    <property type="evidence" value="ECO:0007669"/>
    <property type="project" value="InterPro"/>
</dbReference>
<dbReference type="EMBL" id="CP001107">
    <property type="protein sequence ID" value="ACR75046.1"/>
    <property type="molecule type" value="Genomic_DNA"/>
</dbReference>
<protein>
    <recommendedName>
        <fullName evidence="3">Minor capsid protein</fullName>
    </recommendedName>
</protein>
<dbReference type="STRING" id="515619.EUBREC_1286"/>
<evidence type="ECO:0000313" key="2">
    <source>
        <dbReference type="Proteomes" id="UP000001477"/>
    </source>
</evidence>
<organism evidence="1 2">
    <name type="scientific">Agathobacter rectalis (strain ATCC 33656 / DSM 3377 / JCM 17463 / KCTC 5835 / VPI 0990)</name>
    <name type="common">Eubacterium rectale</name>
    <dbReference type="NCBI Taxonomy" id="515619"/>
    <lineage>
        <taxon>Bacteria</taxon>
        <taxon>Bacillati</taxon>
        <taxon>Bacillota</taxon>
        <taxon>Clostridia</taxon>
        <taxon>Lachnospirales</taxon>
        <taxon>Lachnospiraceae</taxon>
        <taxon>Agathobacter</taxon>
    </lineage>
</organism>
<dbReference type="HOGENOM" id="CLU_025929_1_1_9"/>
<accession>C4Z829</accession>
<dbReference type="GeneID" id="86988118"/>
<dbReference type="PaxDb" id="515619-EUBREC_1286"/>
<reference evidence="1 2" key="1">
    <citation type="journal article" date="2009" name="Proc. Natl. Acad. Sci. U.S.A.">
        <title>Characterizing a model human gut microbiota composed of members of its two dominant bacterial phyla.</title>
        <authorList>
            <person name="Mahowald M.A."/>
            <person name="Rey F.E."/>
            <person name="Seedorf H."/>
            <person name="Turnbaugh P.J."/>
            <person name="Fulton R.S."/>
            <person name="Wollam A."/>
            <person name="Shah N."/>
            <person name="Wang C."/>
            <person name="Magrini V."/>
            <person name="Wilson R.K."/>
            <person name="Cantarel B.L."/>
            <person name="Coutinho P.M."/>
            <person name="Henrissat B."/>
            <person name="Crock L.W."/>
            <person name="Russell A."/>
            <person name="Verberkmoes N.C."/>
            <person name="Hettich R.L."/>
            <person name="Gordon J.I."/>
        </authorList>
    </citation>
    <scope>NUCLEOTIDE SEQUENCE [LARGE SCALE GENOMIC DNA]</scope>
    <source>
        <strain evidence="2">ATCC 33656 / DSM 3377 / JCM 17463 / KCTC 5835 / LMG 30912 / VPI 0990</strain>
    </source>
</reference>
<evidence type="ECO:0000313" key="1">
    <source>
        <dbReference type="EMBL" id="ACR75046.1"/>
    </source>
</evidence>
<dbReference type="AlphaFoldDB" id="C4Z829"/>
<evidence type="ECO:0008006" key="3">
    <source>
        <dbReference type="Google" id="ProtNLM"/>
    </source>
</evidence>
<gene>
    <name evidence="1" type="ordered locus">EUBREC_1286</name>
</gene>
<proteinExistence type="predicted"/>
<dbReference type="RefSeq" id="WP_012742145.1">
    <property type="nucleotide sequence ID" value="NC_012781.1"/>
</dbReference>
<dbReference type="InterPro" id="IPR009319">
    <property type="entry name" value="Phage_A118_VSP1"/>
</dbReference>
<dbReference type="Proteomes" id="UP000001477">
    <property type="component" value="Chromosome"/>
</dbReference>
<name>C4Z829_AGARV</name>